<dbReference type="Pfam" id="PF13304">
    <property type="entry name" value="AAA_21"/>
    <property type="match status" value="2"/>
</dbReference>
<evidence type="ECO:0000259" key="1">
    <source>
        <dbReference type="Pfam" id="PF13304"/>
    </source>
</evidence>
<dbReference type="InterPro" id="IPR014555">
    <property type="entry name" value="RecF-like"/>
</dbReference>
<dbReference type="CDD" id="cd00267">
    <property type="entry name" value="ABC_ATPase"/>
    <property type="match status" value="1"/>
</dbReference>
<dbReference type="PANTHER" id="PTHR32182:SF22">
    <property type="entry name" value="ATP-DEPENDENT ENDONUCLEASE, OLD FAMILY-RELATED"/>
    <property type="match status" value="1"/>
</dbReference>
<reference evidence="2 3" key="1">
    <citation type="submission" date="2020-08" db="EMBL/GenBank/DDBJ databases">
        <title>Genomic Encyclopedia of Type Strains, Phase IV (KMG-IV): sequencing the most valuable type-strain genomes for metagenomic binning, comparative biology and taxonomic classification.</title>
        <authorList>
            <person name="Goeker M."/>
        </authorList>
    </citation>
    <scope>NUCLEOTIDE SEQUENCE [LARGE SCALE GENOMIC DNA]</scope>
    <source>
        <strain evidence="2 3">DSM 11490</strain>
    </source>
</reference>
<keyword evidence="3" id="KW-1185">Reference proteome</keyword>
<evidence type="ECO:0000313" key="3">
    <source>
        <dbReference type="Proteomes" id="UP000543554"/>
    </source>
</evidence>
<dbReference type="PANTHER" id="PTHR32182">
    <property type="entry name" value="DNA REPLICATION AND REPAIR PROTEIN RECF"/>
    <property type="match status" value="1"/>
</dbReference>
<dbReference type="InterPro" id="IPR027417">
    <property type="entry name" value="P-loop_NTPase"/>
</dbReference>
<gene>
    <name evidence="2" type="ORF">HNR51_001351</name>
</gene>
<dbReference type="AlphaFoldDB" id="A0AA40S0T1"/>
<evidence type="ECO:0000313" key="2">
    <source>
        <dbReference type="EMBL" id="MBA8912283.1"/>
    </source>
</evidence>
<dbReference type="RefSeq" id="WP_182554395.1">
    <property type="nucleotide sequence ID" value="NZ_BPRF01000012.1"/>
</dbReference>
<dbReference type="InterPro" id="IPR003959">
    <property type="entry name" value="ATPase_AAA_core"/>
</dbReference>
<protein>
    <submittedName>
        <fullName evidence="2">ABC-type branched-subunit amino acid transport system ATPase component</fullName>
    </submittedName>
</protein>
<comment type="caution">
    <text evidence="2">The sequence shown here is derived from an EMBL/GenBank/DDBJ whole genome shotgun (WGS) entry which is preliminary data.</text>
</comment>
<accession>A0AA40S0T1</accession>
<feature type="domain" description="ATPase AAA-type core" evidence="1">
    <location>
        <begin position="39"/>
        <end position="75"/>
    </location>
</feature>
<dbReference type="Gene3D" id="3.40.50.300">
    <property type="entry name" value="P-loop containing nucleotide triphosphate hydrolases"/>
    <property type="match status" value="2"/>
</dbReference>
<dbReference type="PIRSF" id="PIRSF029347">
    <property type="entry name" value="RecF"/>
    <property type="match status" value="1"/>
</dbReference>
<dbReference type="GO" id="GO:0000731">
    <property type="term" value="P:DNA synthesis involved in DNA repair"/>
    <property type="evidence" value="ECO:0007669"/>
    <property type="project" value="TreeGrafter"/>
</dbReference>
<dbReference type="GO" id="GO:0016887">
    <property type="term" value="F:ATP hydrolysis activity"/>
    <property type="evidence" value="ECO:0007669"/>
    <property type="project" value="InterPro"/>
</dbReference>
<name>A0AA40S0T1_9HYPH</name>
<feature type="domain" description="ATPase AAA-type core" evidence="1">
    <location>
        <begin position="240"/>
        <end position="358"/>
    </location>
</feature>
<sequence>MIKVMRLGAERDYELKLRRFEIDGFKSLNELDVAVPRDLMFLIGVNGAGKSTLLQALSFTRSFINHRIGEYYTERGWQPSDTRPRIALRTVRAPGRSAPLRLATPKNLQITYHLSCEQADIFWEFGWSHTANTVLNEKIWAKYAGEDKLTQIVNYARPSRSSSSDADTPLRIEDLRLPGSILSILPANRLAEGRDIEILNEVKHWADGIVSLELLSPAAMRRGIRGRPKDIGARGERLASFIAALPIAKRAELVKRVSQFYPIADLEAIRKNAGWIDMRILESYSNIARISPVHMSDGFMRILALCAIPEFDENVSIVLLDEVEDGIEPHILPELIKFISGASKCQFIMTSHSPYLVNFFDRDQVCFVARREDGQTIVAKSDEMDLFLKGADYFGVGEIWANASLETVSKAVRQTYELRSKSVRPEGEAERVSLFLEGK</sequence>
<dbReference type="GO" id="GO:0005524">
    <property type="term" value="F:ATP binding"/>
    <property type="evidence" value="ECO:0007669"/>
    <property type="project" value="InterPro"/>
</dbReference>
<proteinExistence type="predicted"/>
<dbReference type="Proteomes" id="UP000543554">
    <property type="component" value="Unassembled WGS sequence"/>
</dbReference>
<dbReference type="EMBL" id="JACJIB010000002">
    <property type="protein sequence ID" value="MBA8912283.1"/>
    <property type="molecule type" value="Genomic_DNA"/>
</dbReference>
<dbReference type="SUPFAM" id="SSF52540">
    <property type="entry name" value="P-loop containing nucleoside triphosphate hydrolases"/>
    <property type="match status" value="1"/>
</dbReference>
<organism evidence="2 3">
    <name type="scientific">Methylorubrum thiocyanatum</name>
    <dbReference type="NCBI Taxonomy" id="47958"/>
    <lineage>
        <taxon>Bacteria</taxon>
        <taxon>Pseudomonadati</taxon>
        <taxon>Pseudomonadota</taxon>
        <taxon>Alphaproteobacteria</taxon>
        <taxon>Hyphomicrobiales</taxon>
        <taxon>Methylobacteriaceae</taxon>
        <taxon>Methylorubrum</taxon>
    </lineage>
</organism>
<dbReference type="GO" id="GO:0006302">
    <property type="term" value="P:double-strand break repair"/>
    <property type="evidence" value="ECO:0007669"/>
    <property type="project" value="TreeGrafter"/>
</dbReference>